<dbReference type="GO" id="GO:0005525">
    <property type="term" value="F:GTP binding"/>
    <property type="evidence" value="ECO:0007669"/>
    <property type="project" value="UniProtKB-KW"/>
</dbReference>
<feature type="domain" description="Guanylate cyclase" evidence="9">
    <location>
        <begin position="646"/>
        <end position="761"/>
    </location>
</feature>
<dbReference type="EMBL" id="CAVLEF010000002">
    <property type="protein sequence ID" value="CAK1541298.1"/>
    <property type="molecule type" value="Genomic_DNA"/>
</dbReference>
<keyword evidence="7" id="KW-0141">cGMP biosynthesis</keyword>
<dbReference type="Pfam" id="PF07700">
    <property type="entry name" value="HNOB"/>
    <property type="match status" value="2"/>
</dbReference>
<name>A0AAV1IZX7_9NEOP</name>
<dbReference type="InterPro" id="IPR029787">
    <property type="entry name" value="Nucleotide_cyclase"/>
</dbReference>
<evidence type="ECO:0000256" key="6">
    <source>
        <dbReference type="ARBA" id="ARBA00023239"/>
    </source>
</evidence>
<dbReference type="GO" id="GO:0008074">
    <property type="term" value="C:guanylate cyclase complex, soluble"/>
    <property type="evidence" value="ECO:0007669"/>
    <property type="project" value="TreeGrafter"/>
</dbReference>
<dbReference type="PANTHER" id="PTHR45655">
    <property type="entry name" value="GUANYLATE CYCLASE SOLUBLE SUBUNIT BETA-2"/>
    <property type="match status" value="1"/>
</dbReference>
<dbReference type="Pfam" id="PF00211">
    <property type="entry name" value="Guanylate_cyc"/>
    <property type="match status" value="1"/>
</dbReference>
<accession>A0AAV1IZX7</accession>
<dbReference type="SUPFAM" id="SSF111126">
    <property type="entry name" value="Ligand-binding domain in the NO signalling and Golgi transport"/>
    <property type="match status" value="2"/>
</dbReference>
<evidence type="ECO:0000259" key="9">
    <source>
        <dbReference type="PROSITE" id="PS50125"/>
    </source>
</evidence>
<keyword evidence="4" id="KW-0547">Nucleotide-binding</keyword>
<dbReference type="GO" id="GO:0019934">
    <property type="term" value="P:cGMP-mediated signaling"/>
    <property type="evidence" value="ECO:0007669"/>
    <property type="project" value="TreeGrafter"/>
</dbReference>
<evidence type="ECO:0000256" key="2">
    <source>
        <dbReference type="ARBA" id="ARBA00012202"/>
    </source>
</evidence>
<dbReference type="SMART" id="SM00044">
    <property type="entry name" value="CYCc"/>
    <property type="match status" value="1"/>
</dbReference>
<dbReference type="PROSITE" id="PS50125">
    <property type="entry name" value="GUANYLATE_CYCLASE_2"/>
    <property type="match status" value="1"/>
</dbReference>
<dbReference type="InterPro" id="IPR011645">
    <property type="entry name" value="HNOB_dom_associated"/>
</dbReference>
<dbReference type="CDD" id="cd07302">
    <property type="entry name" value="CHD"/>
    <property type="match status" value="1"/>
</dbReference>
<comment type="subcellular location">
    <subcellularLocation>
        <location evidence="1">Cytoplasm</location>
    </subcellularLocation>
</comment>
<feature type="region of interest" description="Disordered" evidence="8">
    <location>
        <begin position="61"/>
        <end position="85"/>
    </location>
</feature>
<dbReference type="PANTHER" id="PTHR45655:SF5">
    <property type="entry name" value="SOLUBLE GUANYLATE CYCLASE 89DA-RELATED"/>
    <property type="match status" value="1"/>
</dbReference>
<evidence type="ECO:0000256" key="8">
    <source>
        <dbReference type="SAM" id="MobiDB-lite"/>
    </source>
</evidence>
<dbReference type="GO" id="GO:0070482">
    <property type="term" value="P:response to oxygen levels"/>
    <property type="evidence" value="ECO:0007669"/>
    <property type="project" value="TreeGrafter"/>
</dbReference>
<gene>
    <name evidence="10" type="ORF">LNINA_LOCUS1292</name>
</gene>
<dbReference type="InterPro" id="IPR024096">
    <property type="entry name" value="NO_sig/Golgi_transp_ligand-bd"/>
</dbReference>
<dbReference type="EC" id="4.6.1.2" evidence="2"/>
<dbReference type="AlphaFoldDB" id="A0AAV1IZX7"/>
<proteinExistence type="predicted"/>
<comment type="caution">
    <text evidence="10">The sequence shown here is derived from an EMBL/GenBank/DDBJ whole genome shotgun (WGS) entry which is preliminary data.</text>
</comment>
<keyword evidence="11" id="KW-1185">Reference proteome</keyword>
<evidence type="ECO:0000256" key="7">
    <source>
        <dbReference type="ARBA" id="ARBA00023293"/>
    </source>
</evidence>
<dbReference type="Gene3D" id="6.10.250.780">
    <property type="match status" value="1"/>
</dbReference>
<dbReference type="Proteomes" id="UP001497472">
    <property type="component" value="Unassembled WGS sequence"/>
</dbReference>
<dbReference type="InterPro" id="IPR038158">
    <property type="entry name" value="H-NOX_domain_sf"/>
</dbReference>
<dbReference type="InterPro" id="IPR011644">
    <property type="entry name" value="Heme_NO-bd"/>
</dbReference>
<dbReference type="SUPFAM" id="SSF55073">
    <property type="entry name" value="Nucleotide cyclase"/>
    <property type="match status" value="1"/>
</dbReference>
<keyword evidence="3" id="KW-0963">Cytoplasm</keyword>
<organism evidence="10 11">
    <name type="scientific">Leptosia nina</name>
    <dbReference type="NCBI Taxonomy" id="320188"/>
    <lineage>
        <taxon>Eukaryota</taxon>
        <taxon>Metazoa</taxon>
        <taxon>Ecdysozoa</taxon>
        <taxon>Arthropoda</taxon>
        <taxon>Hexapoda</taxon>
        <taxon>Insecta</taxon>
        <taxon>Pterygota</taxon>
        <taxon>Neoptera</taxon>
        <taxon>Endopterygota</taxon>
        <taxon>Lepidoptera</taxon>
        <taxon>Glossata</taxon>
        <taxon>Ditrysia</taxon>
        <taxon>Papilionoidea</taxon>
        <taxon>Pieridae</taxon>
        <taxon>Pierinae</taxon>
        <taxon>Leptosia</taxon>
    </lineage>
</organism>
<keyword evidence="5" id="KW-0342">GTP-binding</keyword>
<dbReference type="GO" id="GO:0020037">
    <property type="term" value="F:heme binding"/>
    <property type="evidence" value="ECO:0007669"/>
    <property type="project" value="InterPro"/>
</dbReference>
<evidence type="ECO:0000256" key="3">
    <source>
        <dbReference type="ARBA" id="ARBA00022490"/>
    </source>
</evidence>
<evidence type="ECO:0000256" key="4">
    <source>
        <dbReference type="ARBA" id="ARBA00022741"/>
    </source>
</evidence>
<reference evidence="10 11" key="1">
    <citation type="submission" date="2023-11" db="EMBL/GenBank/DDBJ databases">
        <authorList>
            <person name="Okamura Y."/>
        </authorList>
    </citation>
    <scope>NUCLEOTIDE SEQUENCE [LARGE SCALE GENOMIC DNA]</scope>
</reference>
<dbReference type="Gene3D" id="3.30.70.1230">
    <property type="entry name" value="Nucleotide cyclase"/>
    <property type="match status" value="1"/>
</dbReference>
<protein>
    <recommendedName>
        <fullName evidence="2">guanylate cyclase</fullName>
        <ecNumber evidence="2">4.6.1.2</ecNumber>
    </recommendedName>
</protein>
<evidence type="ECO:0000313" key="11">
    <source>
        <dbReference type="Proteomes" id="UP001497472"/>
    </source>
</evidence>
<dbReference type="GO" id="GO:0004383">
    <property type="term" value="F:guanylate cyclase activity"/>
    <property type="evidence" value="ECO:0007669"/>
    <property type="project" value="UniProtKB-EC"/>
</dbReference>
<evidence type="ECO:0000256" key="1">
    <source>
        <dbReference type="ARBA" id="ARBA00004496"/>
    </source>
</evidence>
<dbReference type="Gene3D" id="3.90.1520.10">
    <property type="entry name" value="H-NOX domain"/>
    <property type="match status" value="2"/>
</dbReference>
<dbReference type="InterPro" id="IPR042463">
    <property type="entry name" value="HNOB_dom_associated_sf"/>
</dbReference>
<evidence type="ECO:0000256" key="5">
    <source>
        <dbReference type="ARBA" id="ARBA00023134"/>
    </source>
</evidence>
<evidence type="ECO:0000313" key="10">
    <source>
        <dbReference type="EMBL" id="CAK1541298.1"/>
    </source>
</evidence>
<dbReference type="InterPro" id="IPR001054">
    <property type="entry name" value="A/G_cyclase"/>
</dbReference>
<dbReference type="Gene3D" id="3.30.450.260">
    <property type="entry name" value="Haem NO binding associated domain"/>
    <property type="match status" value="1"/>
</dbReference>
<feature type="region of interest" description="Disordered" evidence="8">
    <location>
        <begin position="189"/>
        <end position="238"/>
    </location>
</feature>
<keyword evidence="6" id="KW-0456">Lyase</keyword>
<dbReference type="Pfam" id="PF07701">
    <property type="entry name" value="HNOBA"/>
    <property type="match status" value="1"/>
</dbReference>
<sequence length="829" mass="93721">MYGMLLESVQHFIVEECGEEIWETILREAGARNTVFMTRQQYPDALMLRLACALSRLVNQDPNSPTSSAPASPPPRKLSLKSKPAWRSASVHTDNRCQSFKCPFSATNALTAVTKKEIEAYNSAEEIKSPTQSTISTEKICELEELNVTPTRMNVRDRRSLGVHLEKFKSDVEGESMTITDVTEAIASEARPTSPISLKSTKLKESVPTPPILKKGSIPKETEPTSPLSDCSKKPTLKPRKVSNTVLDVYKRRGSGTPGKQRVHTNSLSLMDTNRLFELREKFSTPEKIMHFFGRCFVKFFSNFGYDTMIRATGRYFCTFLQSVDSIHQRMRFTFPQMKSPRMQLTRAHRHGAELVYSSGRTGYTHYLMGQLYEIAEDIFSLKLKVTIVKEDHLEANNHYVAVLRLEFDNSDYVQSLMAKKSLPCPLPAVPASLLTQLFPFGVLLDRKMRILVAGDKLVEAWGGPYCRIYKTPVCEILKLRKPKVSFTWDKVVSMQNMMFELELMRWRSRNITDSRRGSQGARSILLKGPIHLLDEIDALVFLCSPIFNNLDELRLAGLYLADMNGHGLSKEMLLQGWQHLSRLELLFEKAETRSLTLEKSCRLLDEWKKKGDHLLYSMIPKTIAYQLRDGKMPEAEHFDCVSIMFCGIPLKETGTREDVMATVGYMNNVYSKIDRLLDSHQVYKVETVGTVYMVVAGAPERRRRSAHSECAASAALAVSRALPMLTIGIHSGPCQAGILGHKQPRYCLVGDTVNTASRMQTTSETGRIQISAQTAEELPAGKFRLRRRGLIKVKGKGMMETFWLEGEIEEDEQDEALQLFSKLCGDDE</sequence>